<proteinExistence type="predicted"/>
<dbReference type="InterPro" id="IPR012349">
    <property type="entry name" value="Split_barrel_FMN-bd"/>
</dbReference>
<sequence length="222" mass="24399">MVASSQTSQYAPTPRTQVRRRPERASYDRQLVHSIIDEAIVCHVSFIYEDQPCIIPTTILRIDEDLYLHGSPTNRMLCVLAQGVPAAIAVTHVDAVVAGRSGFGCSVDYRSAIIYSSGQLVEGPHKAEIVDRVIQSVVPGHRVRAPKQKELDATMVLRFPIVEVSAKVRDLGVRDYEEDLGLDLWAGTIPLRVVAGAPVNAPDLRSGIRTPDYALNYQRGKG</sequence>
<reference evidence="2 3" key="1">
    <citation type="submission" date="2015-03" db="EMBL/GenBank/DDBJ databases">
        <title>Genome sequence of Variovorax paradoxus TBEA6.</title>
        <authorList>
            <person name="Poehlein A."/>
            <person name="Schuldes J."/>
            <person name="Wuebbeler J.H."/>
            <person name="Hiessl S."/>
            <person name="Steinbuechel A."/>
            <person name="Daniel R."/>
        </authorList>
    </citation>
    <scope>NUCLEOTIDE SEQUENCE [LARGE SCALE GENOMIC DNA]</scope>
    <source>
        <strain evidence="2 3">TBEA6</strain>
    </source>
</reference>
<dbReference type="PANTHER" id="PTHR34071:SF2">
    <property type="entry name" value="FLAVIN-NUCLEOTIDE-BINDING PROTEIN"/>
    <property type="match status" value="1"/>
</dbReference>
<dbReference type="PATRIC" id="fig|34073.19.peg.6185"/>
<dbReference type="Gene3D" id="2.30.110.10">
    <property type="entry name" value="Electron Transport, Fmn-binding Protein, Chain A"/>
    <property type="match status" value="1"/>
</dbReference>
<feature type="compositionally biased region" description="Polar residues" evidence="1">
    <location>
        <begin position="1"/>
        <end position="16"/>
    </location>
</feature>
<protein>
    <submittedName>
        <fullName evidence="2">Pyridoxamine 5'-phosphate oxidase</fullName>
    </submittedName>
</protein>
<evidence type="ECO:0000256" key="1">
    <source>
        <dbReference type="SAM" id="MobiDB-lite"/>
    </source>
</evidence>
<organism evidence="2 3">
    <name type="scientific">Variovorax paradoxus</name>
    <dbReference type="NCBI Taxonomy" id="34073"/>
    <lineage>
        <taxon>Bacteria</taxon>
        <taxon>Pseudomonadati</taxon>
        <taxon>Pseudomonadota</taxon>
        <taxon>Betaproteobacteria</taxon>
        <taxon>Burkholderiales</taxon>
        <taxon>Comamonadaceae</taxon>
        <taxon>Variovorax</taxon>
    </lineage>
</organism>
<name>A0A0H2LRH1_VARPD</name>
<evidence type="ECO:0000313" key="3">
    <source>
        <dbReference type="Proteomes" id="UP000035170"/>
    </source>
</evidence>
<feature type="region of interest" description="Disordered" evidence="1">
    <location>
        <begin position="1"/>
        <end position="24"/>
    </location>
</feature>
<dbReference type="Proteomes" id="UP000035170">
    <property type="component" value="Unassembled WGS sequence"/>
</dbReference>
<dbReference type="SUPFAM" id="SSF50475">
    <property type="entry name" value="FMN-binding split barrel"/>
    <property type="match status" value="1"/>
</dbReference>
<keyword evidence="3" id="KW-1185">Reference proteome</keyword>
<comment type="caution">
    <text evidence="2">The sequence shown here is derived from an EMBL/GenBank/DDBJ whole genome shotgun (WGS) entry which is preliminary data.</text>
</comment>
<dbReference type="Pfam" id="PF12900">
    <property type="entry name" value="Pyridox_ox_2"/>
    <property type="match status" value="1"/>
</dbReference>
<dbReference type="AlphaFoldDB" id="A0A0H2LRH1"/>
<dbReference type="PANTHER" id="PTHR34071">
    <property type="entry name" value="5-NITROIMIDAZOLE ANTIBIOTICS RESISTANCE PROTEIN, NIMA-FAMILY-RELATED PROTEIN-RELATED"/>
    <property type="match status" value="1"/>
</dbReference>
<dbReference type="EMBL" id="JZWI01000043">
    <property type="protein sequence ID" value="KLN52854.1"/>
    <property type="molecule type" value="Genomic_DNA"/>
</dbReference>
<evidence type="ECO:0000313" key="2">
    <source>
        <dbReference type="EMBL" id="KLN52854.1"/>
    </source>
</evidence>
<dbReference type="RefSeq" id="WP_047787176.1">
    <property type="nucleotide sequence ID" value="NZ_JZWI01000043.1"/>
</dbReference>
<dbReference type="InterPro" id="IPR024747">
    <property type="entry name" value="Pyridox_Oxase-rel"/>
</dbReference>
<gene>
    <name evidence="2" type="ORF">VPARA_60240</name>
</gene>
<accession>A0A0H2LRH1</accession>